<evidence type="ECO:0000313" key="2">
    <source>
        <dbReference type="Proteomes" id="UP000681155"/>
    </source>
</evidence>
<sequence>MNYAELGSSFMQVGGECPEGWIIMKEPRPEGDNSTDYTAQADGSWAVTQETLRSKAAVFESVWRDVELPVAKDNVTAIQFEDPDALPGTEAEWKAYWIALRNWKDGNPDYPDLTKRPPRPS</sequence>
<gene>
    <name evidence="1" type="ORF">KJF94_07285</name>
</gene>
<protein>
    <recommendedName>
        <fullName evidence="3">Phage tail protein</fullName>
    </recommendedName>
</protein>
<dbReference type="RefSeq" id="WP_214382241.1">
    <property type="nucleotide sequence ID" value="NZ_CP075566.1"/>
</dbReference>
<keyword evidence="2" id="KW-1185">Reference proteome</keyword>
<accession>A0ABX8F2Q0</accession>
<evidence type="ECO:0008006" key="3">
    <source>
        <dbReference type="Google" id="ProtNLM"/>
    </source>
</evidence>
<dbReference type="EMBL" id="CP075566">
    <property type="protein sequence ID" value="QVW25369.1"/>
    <property type="molecule type" value="Genomic_DNA"/>
</dbReference>
<dbReference type="Proteomes" id="UP000681155">
    <property type="component" value="Chromosome"/>
</dbReference>
<reference evidence="1 2" key="1">
    <citation type="submission" date="2021-05" db="EMBL/GenBank/DDBJ databases">
        <title>Complete genome of the cytokinin-producing biocontrol strain Pseudomonas fluorescens G20-18.</title>
        <authorList>
            <person name="Nielsen T.K."/>
            <person name="Mekureyaw M.F."/>
            <person name="Hansen L.H."/>
            <person name="Nicolaisen M.H."/>
            <person name="Roitsch T.G."/>
            <person name="Hennessy R.C."/>
        </authorList>
    </citation>
    <scope>NUCLEOTIDE SEQUENCE [LARGE SCALE GENOMIC DNA]</scope>
    <source>
        <strain evidence="1 2">G20-18</strain>
    </source>
</reference>
<name>A0ABX8F2Q0_9PSED</name>
<organism evidence="1 2">
    <name type="scientific">Pseudomonas hormoni</name>
    <dbReference type="NCBI Taxonomy" id="3093767"/>
    <lineage>
        <taxon>Bacteria</taxon>
        <taxon>Pseudomonadati</taxon>
        <taxon>Pseudomonadota</taxon>
        <taxon>Gammaproteobacteria</taxon>
        <taxon>Pseudomonadales</taxon>
        <taxon>Pseudomonadaceae</taxon>
        <taxon>Pseudomonas</taxon>
    </lineage>
</organism>
<evidence type="ECO:0000313" key="1">
    <source>
        <dbReference type="EMBL" id="QVW25369.1"/>
    </source>
</evidence>
<proteinExistence type="predicted"/>